<keyword evidence="3" id="KW-0274">FAD</keyword>
<dbReference type="AlphaFoldDB" id="A0A9P7VI60"/>
<organism evidence="5 6">
    <name type="scientific">Guyanagaster necrorhizus</name>
    <dbReference type="NCBI Taxonomy" id="856835"/>
    <lineage>
        <taxon>Eukaryota</taxon>
        <taxon>Fungi</taxon>
        <taxon>Dikarya</taxon>
        <taxon>Basidiomycota</taxon>
        <taxon>Agaricomycotina</taxon>
        <taxon>Agaricomycetes</taxon>
        <taxon>Agaricomycetidae</taxon>
        <taxon>Agaricales</taxon>
        <taxon>Marasmiineae</taxon>
        <taxon>Physalacriaceae</taxon>
        <taxon>Guyanagaster</taxon>
    </lineage>
</organism>
<dbReference type="GeneID" id="66104717"/>
<dbReference type="InterPro" id="IPR001709">
    <property type="entry name" value="Flavoprot_Pyr_Nucl_cyt_Rdtase"/>
</dbReference>
<keyword evidence="6" id="KW-1185">Reference proteome</keyword>
<comment type="cofactor">
    <cofactor evidence="1">
        <name>FAD</name>
        <dbReference type="ChEBI" id="CHEBI:57692"/>
    </cofactor>
</comment>
<evidence type="ECO:0000313" key="6">
    <source>
        <dbReference type="Proteomes" id="UP000812287"/>
    </source>
</evidence>
<dbReference type="InterPro" id="IPR001433">
    <property type="entry name" value="OxRdtase_FAD/NAD-bd"/>
</dbReference>
<dbReference type="Gene3D" id="3.40.50.80">
    <property type="entry name" value="Nucleotide-binding domain of ferredoxin-NADP reductase (FNR) module"/>
    <property type="match status" value="1"/>
</dbReference>
<dbReference type="RefSeq" id="XP_043034482.1">
    <property type="nucleotide sequence ID" value="XM_043182420.1"/>
</dbReference>
<reference evidence="5" key="1">
    <citation type="submission" date="2020-11" db="EMBL/GenBank/DDBJ databases">
        <title>Adaptations for nitrogen fixation in a non-lichenized fungal sporocarp promotes dispersal by wood-feeding termites.</title>
        <authorList>
            <consortium name="DOE Joint Genome Institute"/>
            <person name="Koch R.A."/>
            <person name="Yoon G."/>
            <person name="Arayal U."/>
            <person name="Lail K."/>
            <person name="Amirebrahimi M."/>
            <person name="Labutti K."/>
            <person name="Lipzen A."/>
            <person name="Riley R."/>
            <person name="Barry K."/>
            <person name="Henrissat B."/>
            <person name="Grigoriev I.V."/>
            <person name="Herr J.R."/>
            <person name="Aime M.C."/>
        </authorList>
    </citation>
    <scope>NUCLEOTIDE SEQUENCE</scope>
    <source>
        <strain evidence="5">MCA 3950</strain>
    </source>
</reference>
<dbReference type="InterPro" id="IPR039261">
    <property type="entry name" value="FNR_nucleotide-bd"/>
</dbReference>
<proteinExistence type="predicted"/>
<dbReference type="OrthoDB" id="3147320at2759"/>
<dbReference type="SUPFAM" id="SSF52343">
    <property type="entry name" value="Ferredoxin reductase-like, C-terminal NADP-linked domain"/>
    <property type="match status" value="1"/>
</dbReference>
<feature type="domain" description="Oxidoreductase FAD/NAD(P)-binding" evidence="4">
    <location>
        <begin position="4"/>
        <end position="57"/>
    </location>
</feature>
<feature type="non-terminal residue" evidence="5">
    <location>
        <position position="1"/>
    </location>
</feature>
<dbReference type="PANTHER" id="PTHR19384">
    <property type="entry name" value="NITRIC OXIDE SYNTHASE-RELATED"/>
    <property type="match status" value="1"/>
</dbReference>
<feature type="non-terminal residue" evidence="5">
    <location>
        <position position="82"/>
    </location>
</feature>
<protein>
    <recommendedName>
        <fullName evidence="4">Oxidoreductase FAD/NAD(P)-binding domain-containing protein</fullName>
    </recommendedName>
</protein>
<comment type="caution">
    <text evidence="5">The sequence shown here is derived from an EMBL/GenBank/DDBJ whole genome shotgun (WGS) entry which is preliminary data.</text>
</comment>
<name>A0A9P7VI60_9AGAR</name>
<dbReference type="GO" id="GO:0003958">
    <property type="term" value="F:NADPH-hemoprotein reductase activity"/>
    <property type="evidence" value="ECO:0007669"/>
    <property type="project" value="TreeGrafter"/>
</dbReference>
<dbReference type="GO" id="GO:0050660">
    <property type="term" value="F:flavin adenine dinucleotide binding"/>
    <property type="evidence" value="ECO:0007669"/>
    <property type="project" value="TreeGrafter"/>
</dbReference>
<evidence type="ECO:0000256" key="3">
    <source>
        <dbReference type="ARBA" id="ARBA00022827"/>
    </source>
</evidence>
<dbReference type="EMBL" id="MU250565">
    <property type="protein sequence ID" value="KAG7440982.1"/>
    <property type="molecule type" value="Genomic_DNA"/>
</dbReference>
<dbReference type="GO" id="GO:0010181">
    <property type="term" value="F:FMN binding"/>
    <property type="evidence" value="ECO:0007669"/>
    <property type="project" value="TreeGrafter"/>
</dbReference>
<dbReference type="PANTHER" id="PTHR19384:SF127">
    <property type="entry name" value="BIFUNCTIONAL CYTOCHROME P450_NADPH--P450 REDUCTASE"/>
    <property type="match status" value="1"/>
</dbReference>
<evidence type="ECO:0000256" key="1">
    <source>
        <dbReference type="ARBA" id="ARBA00001974"/>
    </source>
</evidence>
<evidence type="ECO:0000256" key="2">
    <source>
        <dbReference type="ARBA" id="ARBA00022630"/>
    </source>
</evidence>
<evidence type="ECO:0000313" key="5">
    <source>
        <dbReference type="EMBL" id="KAG7440982.1"/>
    </source>
</evidence>
<sequence>LVIICAGSGFTPLRGFIQERAVRKRAGEDVGKILLFVGCRPPGGDFLYSDTDLKEWAGIGLVDVRVAFSRCADKSQGCCYVQ</sequence>
<dbReference type="PRINTS" id="PR00371">
    <property type="entry name" value="FPNCR"/>
</dbReference>
<gene>
    <name evidence="5" type="ORF">BT62DRAFT_834526</name>
</gene>
<evidence type="ECO:0000259" key="4">
    <source>
        <dbReference type="Pfam" id="PF00175"/>
    </source>
</evidence>
<accession>A0A9P7VI60</accession>
<dbReference type="Proteomes" id="UP000812287">
    <property type="component" value="Unassembled WGS sequence"/>
</dbReference>
<dbReference type="Pfam" id="PF00175">
    <property type="entry name" value="NAD_binding_1"/>
    <property type="match status" value="1"/>
</dbReference>
<dbReference type="GO" id="GO:0005829">
    <property type="term" value="C:cytosol"/>
    <property type="evidence" value="ECO:0007669"/>
    <property type="project" value="TreeGrafter"/>
</dbReference>
<keyword evidence="2" id="KW-0285">Flavoprotein</keyword>